<reference evidence="1 2" key="1">
    <citation type="submission" date="2019-02" db="EMBL/GenBank/DDBJ databases">
        <authorList>
            <person name="Fomenkov A."/>
            <person name="Dubinina G."/>
            <person name="Grabovich M."/>
            <person name="Vincze T."/>
            <person name="Roberts R.J."/>
        </authorList>
    </citation>
    <scope>NUCLEOTIDE SEQUENCE [LARGE SCALE GENOMIC DNA]</scope>
    <source>
        <strain evidence="1 2">P</strain>
    </source>
</reference>
<gene>
    <name evidence="1" type="ORF">EW093_09975</name>
</gene>
<organism evidence="1 2">
    <name type="scientific">Thiospirochaeta perfilievii</name>
    <dbReference type="NCBI Taxonomy" id="252967"/>
    <lineage>
        <taxon>Bacteria</taxon>
        <taxon>Pseudomonadati</taxon>
        <taxon>Spirochaetota</taxon>
        <taxon>Spirochaetia</taxon>
        <taxon>Spirochaetales</taxon>
        <taxon>Spirochaetaceae</taxon>
        <taxon>Thiospirochaeta</taxon>
    </lineage>
</organism>
<dbReference type="AlphaFoldDB" id="A0A5C1QA57"/>
<evidence type="ECO:0008006" key="3">
    <source>
        <dbReference type="Google" id="ProtNLM"/>
    </source>
</evidence>
<dbReference type="RefSeq" id="WP_149568264.1">
    <property type="nucleotide sequence ID" value="NZ_CP035807.1"/>
</dbReference>
<keyword evidence="2" id="KW-1185">Reference proteome</keyword>
<name>A0A5C1QA57_9SPIO</name>
<protein>
    <recommendedName>
        <fullName evidence="3">Alcohol acetyltransferase</fullName>
    </recommendedName>
</protein>
<sequence length="418" mass="48894">MIKWFPLDNAGIFYPSIVSDRVTTVFRVSATLDHPIKVKELQEALDKTMEDYPQFNVQCRRGFFWFYFEENKKRLLLTQDSLYPCRKIPIRRRGIHPIQVKVFHNRVAVEVSHASTDGTGAFIFLQHLIHQYFIRLGYTISHQEITEELKKEQLEDSFKKYFKPQIPPPRKSDKAFHVPWKAESKEVYNIITGYLPADRVKEVAKSFGVTITEYLLTVLGYSLQEILLSFPPKKRRKHSKPFRLMVPINLRKIFPSKTLRNFFLSIEPSFDPELGEFTFQEILKIIHHFMQVEVNDKYISRQISRNIRGQMESKLIPLFIKNIILRSLYIKMGESKYSTSISNMGIVEFDESIKERIKNIEFIPPPSALCKIKAGVATYNNKMSICFGSIVKETQLEQLFFSHLIKDGIPVEIESNRS</sequence>
<dbReference type="EMBL" id="CP035807">
    <property type="protein sequence ID" value="QEN05023.1"/>
    <property type="molecule type" value="Genomic_DNA"/>
</dbReference>
<reference evidence="1 2" key="2">
    <citation type="submission" date="2019-09" db="EMBL/GenBank/DDBJ databases">
        <title>Complete Genome Sequence and Methylome Analysis of free living Spirochaetas.</title>
        <authorList>
            <person name="Leshcheva N."/>
            <person name="Mikheeva N."/>
        </authorList>
    </citation>
    <scope>NUCLEOTIDE SEQUENCE [LARGE SCALE GENOMIC DNA]</scope>
    <source>
        <strain evidence="1 2">P</strain>
    </source>
</reference>
<dbReference type="Proteomes" id="UP000323824">
    <property type="component" value="Chromosome"/>
</dbReference>
<proteinExistence type="predicted"/>
<evidence type="ECO:0000313" key="1">
    <source>
        <dbReference type="EMBL" id="QEN05023.1"/>
    </source>
</evidence>
<accession>A0A5C1QA57</accession>
<dbReference type="OrthoDB" id="4876345at2"/>
<dbReference type="KEGG" id="sper:EW093_09975"/>
<evidence type="ECO:0000313" key="2">
    <source>
        <dbReference type="Proteomes" id="UP000323824"/>
    </source>
</evidence>